<protein>
    <submittedName>
        <fullName evidence="5">Baseplate J-like protein</fullName>
    </submittedName>
</protein>
<name>A0A1B2F1F0_PSEPU</name>
<dbReference type="PANTHER" id="PTHR37829">
    <property type="entry name" value="PHAGE-LIKE ELEMENT PBSX PROTEIN XKDT"/>
    <property type="match status" value="1"/>
</dbReference>
<proteinExistence type="inferred from homology"/>
<accession>A0A1B2F1F0</accession>
<dbReference type="EMBL" id="CP016634">
    <property type="protein sequence ID" value="ANY85997.1"/>
    <property type="molecule type" value="Genomic_DNA"/>
</dbReference>
<feature type="domain" description="Baseplate J-like C-terminal" evidence="4">
    <location>
        <begin position="271"/>
        <end position="344"/>
    </location>
</feature>
<dbReference type="Pfam" id="PF26079">
    <property type="entry name" value="Baseplate_J_C"/>
    <property type="match status" value="1"/>
</dbReference>
<organism evidence="5">
    <name type="scientific">Pseudomonas putida</name>
    <name type="common">Arthrobacter siderocapsulatus</name>
    <dbReference type="NCBI Taxonomy" id="303"/>
    <lineage>
        <taxon>Bacteria</taxon>
        <taxon>Pseudomonadati</taxon>
        <taxon>Pseudomonadota</taxon>
        <taxon>Gammaproteobacteria</taxon>
        <taxon>Pseudomonadales</taxon>
        <taxon>Pseudomonadaceae</taxon>
        <taxon>Pseudomonas</taxon>
    </lineage>
</organism>
<evidence type="ECO:0000259" key="4">
    <source>
        <dbReference type="Pfam" id="PF26079"/>
    </source>
</evidence>
<dbReference type="AlphaFoldDB" id="A0A1B2F1F0"/>
<comment type="similarity">
    <text evidence="1">Belongs to the Mu gp47/PBSX XkdT family.</text>
</comment>
<gene>
    <name evidence="5" type="ORF">IEC33019_0393</name>
</gene>
<dbReference type="InterPro" id="IPR058531">
    <property type="entry name" value="Baseplate_J_M"/>
</dbReference>
<dbReference type="InterPro" id="IPR052399">
    <property type="entry name" value="Phage_Baseplate_Assmbl_Protein"/>
</dbReference>
<dbReference type="Pfam" id="PF26078">
    <property type="entry name" value="Baseplate_J_M"/>
    <property type="match status" value="1"/>
</dbReference>
<reference evidence="5" key="1">
    <citation type="submission" date="2016-07" db="EMBL/GenBank/DDBJ databases">
        <title>New class B carbapenemase carried by novel plasmid in Pseudomonas putida enviromental strain in eastern Amazonia.</title>
        <authorList>
            <person name="Souza C.O."/>
            <person name="Lima K.V."/>
            <person name="Brasiliense D.M."/>
            <person name="Perez-Chaparro P.J."/>
            <person name="Mamizuka E.M."/>
            <person name="Lima M.O."/>
            <person name="Lima L.N."/>
            <person name="McCulloch J.A."/>
        </authorList>
    </citation>
    <scope>NUCLEOTIDE SEQUENCE [LARGE SCALE GENOMIC DNA]</scope>
    <source>
        <strain evidence="5">IEC33019</strain>
    </source>
</reference>
<dbReference type="Pfam" id="PF04865">
    <property type="entry name" value="Baseplate_J"/>
    <property type="match status" value="1"/>
</dbReference>
<feature type="domain" description="Baseplate protein J-like barrel" evidence="2">
    <location>
        <begin position="86"/>
        <end position="155"/>
    </location>
</feature>
<feature type="domain" description="Baseplate J-like central" evidence="3">
    <location>
        <begin position="188"/>
        <end position="261"/>
    </location>
</feature>
<dbReference type="PANTHER" id="PTHR37829:SF3">
    <property type="entry name" value="PROTEIN JAYE-RELATED"/>
    <property type="match status" value="1"/>
</dbReference>
<evidence type="ECO:0000259" key="2">
    <source>
        <dbReference type="Pfam" id="PF04865"/>
    </source>
</evidence>
<dbReference type="RefSeq" id="WP_099592939.1">
    <property type="nucleotide sequence ID" value="NZ_CP016634.1"/>
</dbReference>
<dbReference type="InterPro" id="IPR058530">
    <property type="entry name" value="Baseplate_J-like_C"/>
</dbReference>
<dbReference type="InterPro" id="IPR006949">
    <property type="entry name" value="Barrel_Baseplate_J-like"/>
</dbReference>
<evidence type="ECO:0000256" key="1">
    <source>
        <dbReference type="ARBA" id="ARBA00038087"/>
    </source>
</evidence>
<evidence type="ECO:0000313" key="5">
    <source>
        <dbReference type="EMBL" id="ANY85997.1"/>
    </source>
</evidence>
<evidence type="ECO:0000259" key="3">
    <source>
        <dbReference type="Pfam" id="PF26078"/>
    </source>
</evidence>
<sequence length="346" mass="37030">MPFEIPTLPVLLSRAQADLGINALRHSDAQVLARAQAGTAFGLYGYLDWIVEQILPDTADEETLERIASLRLRQPRKAAQPASGPVSFQAAEGAVLDEDTVLQAADGRSYRVTAAKTAEAGTNSTTVEAVDAGTLGNAEVGLELTLVQPVEGIAGTFIVEAPGLVGGTAQESVESLRARVIRSYRVIPHGGSADDYVTWALECAGVTRAWCRRNYLGPGTVGVFFMRDEDEDPVPTPDQLEEVKAYIEPLRPVTAELYVLAPVPVPTVYQIRLDPDTSAVRAAVEAQLADLHDREAGLGEGLLISHIREAISGSRGEWDHELVWPTADLPAGANELLTFGGCVWLA</sequence>